<keyword evidence="12" id="KW-1185">Reference proteome</keyword>
<keyword evidence="4 7" id="KW-0040">ANK repeat</keyword>
<name>A0A8E0RKP1_9TREM</name>
<dbReference type="GO" id="GO:0005739">
    <property type="term" value="C:mitochondrion"/>
    <property type="evidence" value="ECO:0007669"/>
    <property type="project" value="TreeGrafter"/>
</dbReference>
<feature type="domain" description="PNPLA" evidence="10">
    <location>
        <begin position="639"/>
        <end position="833"/>
    </location>
</feature>
<feature type="repeat" description="ANK" evidence="7">
    <location>
        <begin position="175"/>
        <end position="207"/>
    </location>
</feature>
<keyword evidence="5" id="KW-0443">Lipid metabolism</keyword>
<feature type="compositionally biased region" description="Basic and acidic residues" evidence="9">
    <location>
        <begin position="778"/>
        <end position="788"/>
    </location>
</feature>
<comment type="caution">
    <text evidence="8">Lacks conserved residue(s) required for the propagation of feature annotation.</text>
</comment>
<dbReference type="InterPro" id="IPR002641">
    <property type="entry name" value="PNPLA_dom"/>
</dbReference>
<sequence length="969" mass="106711">MVNRYDSLSGMTPLRIAIGAKDLSLVEFFLTFENISLNDRDENGWTVLHAAAAQGSDKLLSLLLSHSVNEVNINAVNDDGNTALNLACTKPSRDCIELLLNAGADPLTGSGDLPFHQVVVADSLECVDLIYKHCPQALDCQQPSTQDYPIHLASNPTMFRRLNELGANLDAQNSSGLTVLHIKVRENDLEGVLNLLTQGVDPNLGDNDGATPLHYAIMFNASIDIIRALIIFESDPCALDNRWRSPRHLLCADPNEDLALYTLHAVGSRRCSPKLDDCTAGCMDCDSMCREHLEPFDGTAPEVTHHSHEETVNLFEEIFFAKRPPSNEVKEEEDSDSEVAASNSNVTVSVGEAFQRHRLSRYSRSLRRFSRHDFVSGSVSPLDSYKESGFVSCATGSGPISSRLTSENRASLHSHRRLSCEVRSNPESPQRTSMSPIQFTMYSDDETSVMKMHIHGDGSPNPSIRPSTGSFAVREKRVSRVNVAHQSSAPPQFLPHDCCCDEKFLHELYNVPVKTNPQTKADVDNNSVVIVNKVNTNPAQSEDVQMTKSSNGRRLPSYSLSSSSASLSTDEYGLSKDYHTHTDTEYGPESTSFNVLMTVPEVLNHSPTPVHRPRCSMAGDATGSTESDWSCGPNGYRVLSLDGGGVRGLILIQLLRALEKASGRRVTELFDWFMVTTLVSDRCPPVLHMFRNYTSPRVELHNMLLEGQHRSNMGTSLSRNPAFERNRGSGLRHLNVTSSCETQNGRTASLTYSSSLVNFLLSASGFHSAGDTGTMPEPPREENEHKFDPLTPDSEMPIWKAARATGAAPTYFRPCGRFLDGGLISNNPTLDLLTELQELHIAQQLKRKPPVPLAVVVSLGTGRMPVEPIETVDVFRPQSLMETFRSAMGVSSLGRIVVEVATMSEGPVVDRASAWCASLGVPFFRFSPRLSLHITLDQVNTKELLQMVWETEAYIHATSDRIEQLASML</sequence>
<dbReference type="Gene3D" id="1.25.40.20">
    <property type="entry name" value="Ankyrin repeat-containing domain"/>
    <property type="match status" value="2"/>
</dbReference>
<evidence type="ECO:0000256" key="2">
    <source>
        <dbReference type="ARBA" id="ARBA00022737"/>
    </source>
</evidence>
<protein>
    <recommendedName>
        <fullName evidence="1">phospholipase A2</fullName>
        <ecNumber evidence="1">3.1.1.4</ecNumber>
    </recommendedName>
</protein>
<keyword evidence="2" id="KW-0677">Repeat</keyword>
<dbReference type="InterPro" id="IPR036770">
    <property type="entry name" value="Ankyrin_rpt-contain_sf"/>
</dbReference>
<evidence type="ECO:0000313" key="11">
    <source>
        <dbReference type="EMBL" id="KAA0185923.1"/>
    </source>
</evidence>
<dbReference type="SMART" id="SM00248">
    <property type="entry name" value="ANK"/>
    <property type="match status" value="7"/>
</dbReference>
<organism evidence="11 12">
    <name type="scientific">Fasciolopsis buskii</name>
    <dbReference type="NCBI Taxonomy" id="27845"/>
    <lineage>
        <taxon>Eukaryota</taxon>
        <taxon>Metazoa</taxon>
        <taxon>Spiralia</taxon>
        <taxon>Lophotrochozoa</taxon>
        <taxon>Platyhelminthes</taxon>
        <taxon>Trematoda</taxon>
        <taxon>Digenea</taxon>
        <taxon>Plagiorchiida</taxon>
        <taxon>Echinostomata</taxon>
        <taxon>Echinostomatoidea</taxon>
        <taxon>Fasciolidae</taxon>
        <taxon>Fasciolopsis</taxon>
    </lineage>
</organism>
<feature type="region of interest" description="Disordered" evidence="9">
    <location>
        <begin position="397"/>
        <end position="434"/>
    </location>
</feature>
<dbReference type="GO" id="GO:0047499">
    <property type="term" value="F:calcium-independent phospholipase A2 activity"/>
    <property type="evidence" value="ECO:0007669"/>
    <property type="project" value="InterPro"/>
</dbReference>
<feature type="short sequence motif" description="GXGXXG" evidence="8">
    <location>
        <begin position="643"/>
        <end position="648"/>
    </location>
</feature>
<feature type="repeat" description="ANK" evidence="7">
    <location>
        <begin position="43"/>
        <end position="75"/>
    </location>
</feature>
<feature type="region of interest" description="Disordered" evidence="9">
    <location>
        <begin position="604"/>
        <end position="626"/>
    </location>
</feature>
<keyword evidence="3" id="KW-0378">Hydrolase</keyword>
<feature type="compositionally biased region" description="Polar residues" evidence="9">
    <location>
        <begin position="536"/>
        <end position="552"/>
    </location>
</feature>
<evidence type="ECO:0000256" key="9">
    <source>
        <dbReference type="SAM" id="MobiDB-lite"/>
    </source>
</evidence>
<accession>A0A8E0RKP1</accession>
<dbReference type="PANTHER" id="PTHR24139">
    <property type="entry name" value="CALCIUM-INDEPENDENT PHOSPHOLIPASE A2"/>
    <property type="match status" value="1"/>
</dbReference>
<dbReference type="PANTHER" id="PTHR24139:SF34">
    <property type="entry name" value="85_88 KDA CALCIUM-INDEPENDENT PHOSPHOLIPASE A2"/>
    <property type="match status" value="1"/>
</dbReference>
<evidence type="ECO:0000313" key="12">
    <source>
        <dbReference type="Proteomes" id="UP000728185"/>
    </source>
</evidence>
<feature type="region of interest" description="Disordered" evidence="9">
    <location>
        <begin position="770"/>
        <end position="793"/>
    </location>
</feature>
<dbReference type="GO" id="GO:2000304">
    <property type="term" value="P:positive regulation of ceramide biosynthetic process"/>
    <property type="evidence" value="ECO:0007669"/>
    <property type="project" value="TreeGrafter"/>
</dbReference>
<dbReference type="EC" id="3.1.1.4" evidence="1"/>
<feature type="compositionally biased region" description="Polar residues" evidence="9">
    <location>
        <begin position="397"/>
        <end position="411"/>
    </location>
</feature>
<evidence type="ECO:0000256" key="8">
    <source>
        <dbReference type="PROSITE-ProRule" id="PRU01161"/>
    </source>
</evidence>
<dbReference type="GO" id="GO:0052816">
    <property type="term" value="F:long-chain fatty acyl-CoA hydrolase activity"/>
    <property type="evidence" value="ECO:0007669"/>
    <property type="project" value="TreeGrafter"/>
</dbReference>
<dbReference type="SUPFAM" id="SSF48403">
    <property type="entry name" value="Ankyrin repeat"/>
    <property type="match status" value="1"/>
</dbReference>
<dbReference type="PROSITE" id="PS50088">
    <property type="entry name" value="ANK_REPEAT"/>
    <property type="match status" value="4"/>
</dbReference>
<dbReference type="AlphaFoldDB" id="A0A8E0RKP1"/>
<dbReference type="InterPro" id="IPR047148">
    <property type="entry name" value="PLPL9"/>
</dbReference>
<evidence type="ECO:0000256" key="5">
    <source>
        <dbReference type="ARBA" id="ARBA00023098"/>
    </source>
</evidence>
<proteinExistence type="predicted"/>
<evidence type="ECO:0000256" key="6">
    <source>
        <dbReference type="ARBA" id="ARBA00023422"/>
    </source>
</evidence>
<dbReference type="InterPro" id="IPR002110">
    <property type="entry name" value="Ankyrin_rpt"/>
</dbReference>
<feature type="compositionally biased region" description="Low complexity" evidence="9">
    <location>
        <begin position="555"/>
        <end position="568"/>
    </location>
</feature>
<dbReference type="PROSITE" id="PS50297">
    <property type="entry name" value="ANK_REP_REGION"/>
    <property type="match status" value="3"/>
</dbReference>
<feature type="repeat" description="ANK" evidence="7">
    <location>
        <begin position="79"/>
        <end position="105"/>
    </location>
</feature>
<dbReference type="OrthoDB" id="10021675at2759"/>
<evidence type="ECO:0000259" key="10">
    <source>
        <dbReference type="PROSITE" id="PS51635"/>
    </source>
</evidence>
<dbReference type="GO" id="GO:0006629">
    <property type="term" value="P:lipid metabolic process"/>
    <property type="evidence" value="ECO:0007669"/>
    <property type="project" value="UniProtKB-KW"/>
</dbReference>
<evidence type="ECO:0000256" key="4">
    <source>
        <dbReference type="ARBA" id="ARBA00023043"/>
    </source>
</evidence>
<dbReference type="SUPFAM" id="SSF52151">
    <property type="entry name" value="FabD/lysophospholipase-like"/>
    <property type="match status" value="1"/>
</dbReference>
<feature type="repeat" description="ANK" evidence="7">
    <location>
        <begin position="208"/>
        <end position="241"/>
    </location>
</feature>
<dbReference type="Proteomes" id="UP000728185">
    <property type="component" value="Unassembled WGS sequence"/>
</dbReference>
<reference evidence="11" key="1">
    <citation type="submission" date="2019-05" db="EMBL/GenBank/DDBJ databases">
        <title>Annotation for the trematode Fasciolopsis buski.</title>
        <authorList>
            <person name="Choi Y.-J."/>
        </authorList>
    </citation>
    <scope>NUCLEOTIDE SEQUENCE</scope>
    <source>
        <strain evidence="11">HT</strain>
        <tissue evidence="11">Whole worm</tissue>
    </source>
</reference>
<feature type="compositionally biased region" description="Polar residues" evidence="9">
    <location>
        <begin position="425"/>
        <end position="434"/>
    </location>
</feature>
<comment type="catalytic activity">
    <reaction evidence="6">
        <text>a 1,2-diacyl-sn-glycero-3-phosphocholine + H2O = a 1-acyl-sn-glycero-3-phosphocholine + a fatty acid + H(+)</text>
        <dbReference type="Rhea" id="RHEA:15801"/>
        <dbReference type="ChEBI" id="CHEBI:15377"/>
        <dbReference type="ChEBI" id="CHEBI:15378"/>
        <dbReference type="ChEBI" id="CHEBI:28868"/>
        <dbReference type="ChEBI" id="CHEBI:57643"/>
        <dbReference type="ChEBI" id="CHEBI:58168"/>
        <dbReference type="EC" id="3.1.1.4"/>
    </reaction>
    <physiologicalReaction direction="left-to-right" evidence="6">
        <dbReference type="Rhea" id="RHEA:15802"/>
    </physiologicalReaction>
</comment>
<feature type="short sequence motif" description="DGA/G" evidence="8">
    <location>
        <begin position="820"/>
        <end position="822"/>
    </location>
</feature>
<dbReference type="Gene3D" id="3.40.1090.10">
    <property type="entry name" value="Cytosolic phospholipase A2 catalytic domain"/>
    <property type="match status" value="2"/>
</dbReference>
<comment type="caution">
    <text evidence="11">The sequence shown here is derived from an EMBL/GenBank/DDBJ whole genome shotgun (WGS) entry which is preliminary data.</text>
</comment>
<dbReference type="PROSITE" id="PS51635">
    <property type="entry name" value="PNPLA"/>
    <property type="match status" value="1"/>
</dbReference>
<feature type="region of interest" description="Disordered" evidence="9">
    <location>
        <begin position="536"/>
        <end position="570"/>
    </location>
</feature>
<dbReference type="EMBL" id="LUCM01010106">
    <property type="protein sequence ID" value="KAA0185923.1"/>
    <property type="molecule type" value="Genomic_DNA"/>
</dbReference>
<evidence type="ECO:0000256" key="7">
    <source>
        <dbReference type="PROSITE-ProRule" id="PRU00023"/>
    </source>
</evidence>
<dbReference type="Pfam" id="PF12796">
    <property type="entry name" value="Ank_2"/>
    <property type="match status" value="2"/>
</dbReference>
<evidence type="ECO:0000256" key="1">
    <source>
        <dbReference type="ARBA" id="ARBA00013278"/>
    </source>
</evidence>
<dbReference type="InterPro" id="IPR016035">
    <property type="entry name" value="Acyl_Trfase/lysoPLipase"/>
</dbReference>
<gene>
    <name evidence="11" type="ORF">FBUS_08643</name>
</gene>
<evidence type="ECO:0000256" key="3">
    <source>
        <dbReference type="ARBA" id="ARBA00022801"/>
    </source>
</evidence>